<keyword evidence="2" id="KW-1185">Reference proteome</keyword>
<dbReference type="KEGG" id="mlr:MELLADRAFT_58397"/>
<organism evidence="2">
    <name type="scientific">Melampsora larici-populina (strain 98AG31 / pathotype 3-4-7)</name>
    <name type="common">Poplar leaf rust fungus</name>
    <dbReference type="NCBI Taxonomy" id="747676"/>
    <lineage>
        <taxon>Eukaryota</taxon>
        <taxon>Fungi</taxon>
        <taxon>Dikarya</taxon>
        <taxon>Basidiomycota</taxon>
        <taxon>Pucciniomycotina</taxon>
        <taxon>Pucciniomycetes</taxon>
        <taxon>Pucciniales</taxon>
        <taxon>Melampsoraceae</taxon>
        <taxon>Melampsora</taxon>
    </lineage>
</organism>
<evidence type="ECO:0000313" key="2">
    <source>
        <dbReference type="Proteomes" id="UP000001072"/>
    </source>
</evidence>
<dbReference type="EMBL" id="GL883090">
    <property type="protein sequence ID" value="EGG13188.1"/>
    <property type="molecule type" value="Genomic_DNA"/>
</dbReference>
<sequence length="205" mass="22283">MSQLIISEAPIAAVLWSHTTSMASLDTPGVNKIVDDFSLLKPLTGWQDSLLTCVQHIKQSLDHFTAHPASPTPFALQYPNINTLNELAIQQSKSPVIEQGCKAFMAAAEVNSALVKTHFGPMTKVNFERTQNLPTSTSQSLFSVKPKASTQLNGVYSSFIEVPGTLNGSMPSQGVGSGQYHYVCLCVSGLFEHTEDSKRNIKQFP</sequence>
<reference evidence="2" key="1">
    <citation type="journal article" date="2011" name="Proc. Natl. Acad. Sci. U.S.A.">
        <title>Obligate biotrophy features unraveled by the genomic analysis of rust fungi.</title>
        <authorList>
            <person name="Duplessis S."/>
            <person name="Cuomo C.A."/>
            <person name="Lin Y.-C."/>
            <person name="Aerts A."/>
            <person name="Tisserant E."/>
            <person name="Veneault-Fourrey C."/>
            <person name="Joly D.L."/>
            <person name="Hacquard S."/>
            <person name="Amselem J."/>
            <person name="Cantarel B.L."/>
            <person name="Chiu R."/>
            <person name="Coutinho P.M."/>
            <person name="Feau N."/>
            <person name="Field M."/>
            <person name="Frey P."/>
            <person name="Gelhaye E."/>
            <person name="Goldberg J."/>
            <person name="Grabherr M.G."/>
            <person name="Kodira C.D."/>
            <person name="Kohler A."/>
            <person name="Kuees U."/>
            <person name="Lindquist E.A."/>
            <person name="Lucas S.M."/>
            <person name="Mago R."/>
            <person name="Mauceli E."/>
            <person name="Morin E."/>
            <person name="Murat C."/>
            <person name="Pangilinan J.L."/>
            <person name="Park R."/>
            <person name="Pearson M."/>
            <person name="Quesneville H."/>
            <person name="Rouhier N."/>
            <person name="Sakthikumar S."/>
            <person name="Salamov A.A."/>
            <person name="Schmutz J."/>
            <person name="Selles B."/>
            <person name="Shapiro H."/>
            <person name="Tanguay P."/>
            <person name="Tuskan G.A."/>
            <person name="Henrissat B."/>
            <person name="Van de Peer Y."/>
            <person name="Rouze P."/>
            <person name="Ellis J.G."/>
            <person name="Dodds P.N."/>
            <person name="Schein J.E."/>
            <person name="Zhong S."/>
            <person name="Hamelin R.C."/>
            <person name="Grigoriev I.V."/>
            <person name="Szabo L.J."/>
            <person name="Martin F."/>
        </authorList>
    </citation>
    <scope>NUCLEOTIDE SEQUENCE [LARGE SCALE GENOMIC DNA]</scope>
    <source>
        <strain evidence="2">98AG31 / pathotype 3-4-7</strain>
    </source>
</reference>
<dbReference type="VEuPathDB" id="FungiDB:MELLADRAFT_58397"/>
<gene>
    <name evidence="1" type="ORF">MELLADRAFT_58397</name>
</gene>
<name>F4R3D6_MELLP</name>
<dbReference type="AlphaFoldDB" id="F4R3D6"/>
<dbReference type="GeneID" id="18929180"/>
<protein>
    <submittedName>
        <fullName evidence="1">Uncharacterized protein</fullName>
    </submittedName>
</protein>
<dbReference type="RefSeq" id="XP_007404126.1">
    <property type="nucleotide sequence ID" value="XM_007404064.1"/>
</dbReference>
<accession>F4R3D6</accession>
<dbReference type="HOGENOM" id="CLU_1337766_0_0_1"/>
<dbReference type="InParanoid" id="F4R3D6"/>
<evidence type="ECO:0000313" key="1">
    <source>
        <dbReference type="EMBL" id="EGG13188.1"/>
    </source>
</evidence>
<dbReference type="OrthoDB" id="10538432at2759"/>
<proteinExistence type="predicted"/>
<dbReference type="Proteomes" id="UP000001072">
    <property type="component" value="Unassembled WGS sequence"/>
</dbReference>